<reference evidence="2" key="1">
    <citation type="submission" date="2014-01" db="EMBL/GenBank/DDBJ databases">
        <title>The Genome Sequence of Anopheles farauti FAR1 (V2).</title>
        <authorList>
            <consortium name="The Broad Institute Genomics Platform"/>
            <person name="Neafsey D.E."/>
            <person name="Besansky N."/>
            <person name="Howell P."/>
            <person name="Walton C."/>
            <person name="Young S.K."/>
            <person name="Zeng Q."/>
            <person name="Gargeya S."/>
            <person name="Fitzgerald M."/>
            <person name="Haas B."/>
            <person name="Abouelleil A."/>
            <person name="Allen A.W."/>
            <person name="Alvarado L."/>
            <person name="Arachchi H.M."/>
            <person name="Berlin A.M."/>
            <person name="Chapman S.B."/>
            <person name="Gainer-Dewar J."/>
            <person name="Goldberg J."/>
            <person name="Griggs A."/>
            <person name="Gujja S."/>
            <person name="Hansen M."/>
            <person name="Howarth C."/>
            <person name="Imamovic A."/>
            <person name="Ireland A."/>
            <person name="Larimer J."/>
            <person name="McCowan C."/>
            <person name="Murphy C."/>
            <person name="Pearson M."/>
            <person name="Poon T.W."/>
            <person name="Priest M."/>
            <person name="Roberts A."/>
            <person name="Saif S."/>
            <person name="Shea T."/>
            <person name="Sisk P."/>
            <person name="Sykes S."/>
            <person name="Wortman J."/>
            <person name="Nusbaum C."/>
            <person name="Birren B."/>
        </authorList>
    </citation>
    <scope>NUCLEOTIDE SEQUENCE [LARGE SCALE GENOMIC DNA]</scope>
    <source>
        <strain evidence="2">FAR1</strain>
    </source>
</reference>
<dbReference type="AlphaFoldDB" id="A0A182QR68"/>
<name>A0A182QR68_9DIPT</name>
<dbReference type="Proteomes" id="UP000075886">
    <property type="component" value="Unassembled WGS sequence"/>
</dbReference>
<dbReference type="VEuPathDB" id="VectorBase:AFAF015241"/>
<dbReference type="STRING" id="69004.A0A182QR68"/>
<accession>A0A182QR68</accession>
<keyword evidence="2" id="KW-1185">Reference proteome</keyword>
<dbReference type="EMBL" id="AXCN02001581">
    <property type="status" value="NOT_ANNOTATED_CDS"/>
    <property type="molecule type" value="Genomic_DNA"/>
</dbReference>
<dbReference type="EnsemblMetazoa" id="AFAF015241-RA">
    <property type="protein sequence ID" value="AFAF015241-PA"/>
    <property type="gene ID" value="AFAF015241"/>
</dbReference>
<reference evidence="1" key="2">
    <citation type="submission" date="2020-05" db="UniProtKB">
        <authorList>
            <consortium name="EnsemblMetazoa"/>
        </authorList>
    </citation>
    <scope>IDENTIFICATION</scope>
    <source>
        <strain evidence="1">FAR1</strain>
    </source>
</reference>
<protein>
    <submittedName>
        <fullName evidence="1">Uncharacterized protein</fullName>
    </submittedName>
</protein>
<evidence type="ECO:0000313" key="2">
    <source>
        <dbReference type="Proteomes" id="UP000075886"/>
    </source>
</evidence>
<evidence type="ECO:0000313" key="1">
    <source>
        <dbReference type="EnsemblMetazoa" id="AFAF015241-PA"/>
    </source>
</evidence>
<organism evidence="1 2">
    <name type="scientific">Anopheles farauti</name>
    <dbReference type="NCBI Taxonomy" id="69004"/>
    <lineage>
        <taxon>Eukaryota</taxon>
        <taxon>Metazoa</taxon>
        <taxon>Ecdysozoa</taxon>
        <taxon>Arthropoda</taxon>
        <taxon>Hexapoda</taxon>
        <taxon>Insecta</taxon>
        <taxon>Pterygota</taxon>
        <taxon>Neoptera</taxon>
        <taxon>Endopterygota</taxon>
        <taxon>Diptera</taxon>
        <taxon>Nematocera</taxon>
        <taxon>Culicoidea</taxon>
        <taxon>Culicidae</taxon>
        <taxon>Anophelinae</taxon>
        <taxon>Anopheles</taxon>
    </lineage>
</organism>
<sequence length="130" mass="14519">MPTARRFHDATEDDDPLRRVVLLEAGFCGFSAARCYCSLLPVWLVHMTGEPMTARGAVAGRAPHLQPPHANHPLQALRTDDIEVQVLEQGIELCTSGGTSERKGYGVSFRKVSSSSWCWKKFVISVEWKY</sequence>
<proteinExistence type="predicted"/>